<reference evidence="1 2" key="1">
    <citation type="submission" date="2021-06" db="EMBL/GenBank/DDBJ databases">
        <title>Sphingomonas sp. XMGL2, whole genome shotgun sequencing project.</title>
        <authorList>
            <person name="Zhao G."/>
            <person name="Shen L."/>
        </authorList>
    </citation>
    <scope>NUCLEOTIDE SEQUENCE [LARGE SCALE GENOMIC DNA]</scope>
    <source>
        <strain evidence="1 2">XMGL2</strain>
    </source>
</reference>
<organism evidence="1 2">
    <name type="scientific">Sphingomonas quercus</name>
    <dbReference type="NCBI Taxonomy" id="2842451"/>
    <lineage>
        <taxon>Bacteria</taxon>
        <taxon>Pseudomonadati</taxon>
        <taxon>Pseudomonadota</taxon>
        <taxon>Alphaproteobacteria</taxon>
        <taxon>Sphingomonadales</taxon>
        <taxon>Sphingomonadaceae</taxon>
        <taxon>Sphingomonas</taxon>
    </lineage>
</organism>
<keyword evidence="2" id="KW-1185">Reference proteome</keyword>
<dbReference type="PANTHER" id="PTHR38340:SF1">
    <property type="entry name" value="S-LAYER PROTEIN"/>
    <property type="match status" value="1"/>
</dbReference>
<evidence type="ECO:0000313" key="2">
    <source>
        <dbReference type="Proteomes" id="UP000776276"/>
    </source>
</evidence>
<protein>
    <submittedName>
        <fullName evidence="1">Calcium-binding protein</fullName>
    </submittedName>
</protein>
<dbReference type="InterPro" id="IPR050557">
    <property type="entry name" value="RTX_toxin/Mannuronan_C5-epim"/>
</dbReference>
<name>A0ABS6BFZ2_9SPHN</name>
<dbReference type="EMBL" id="JAHKRT010000002">
    <property type="protein sequence ID" value="MBU3077204.1"/>
    <property type="molecule type" value="Genomic_DNA"/>
</dbReference>
<proteinExistence type="predicted"/>
<evidence type="ECO:0000313" key="1">
    <source>
        <dbReference type="EMBL" id="MBU3077204.1"/>
    </source>
</evidence>
<dbReference type="PROSITE" id="PS00330">
    <property type="entry name" value="HEMOLYSIN_CALCIUM"/>
    <property type="match status" value="4"/>
</dbReference>
<dbReference type="Pfam" id="PF00353">
    <property type="entry name" value="HemolysinCabind"/>
    <property type="match status" value="6"/>
</dbReference>
<dbReference type="Proteomes" id="UP000776276">
    <property type="component" value="Unassembled WGS sequence"/>
</dbReference>
<comment type="caution">
    <text evidence="1">The sequence shown here is derived from an EMBL/GenBank/DDBJ whole genome shotgun (WGS) entry which is preliminary data.</text>
</comment>
<dbReference type="PANTHER" id="PTHR38340">
    <property type="entry name" value="S-LAYER PROTEIN"/>
    <property type="match status" value="1"/>
</dbReference>
<dbReference type="InterPro" id="IPR018511">
    <property type="entry name" value="Hemolysin-typ_Ca-bd_CS"/>
</dbReference>
<sequence>MGGVTDSFIESFESADGTLLNIFHDTGGAWATTDTIYDTSPTYEALVALANQAPSSASLKTAEASYVMASGLSDVTYDGAAAGVFTATGNALGNKITGGGRQSRLFGAAGNDILIGGNGSDSLNGGTGIDTMMGGLGNDIYVVDSAKDMVLELLMAGTDEVQTSLGSYTLDDNVENLTFTTMGLAANGRGNALNNVIRGNSANDTLAGGGGVDTLIGGLGNDTYIVEDAGDVVVEAANAGIDTVRTTLASYRLGTEIEALTFAGQGNFSGTGNDAANTITGGAGDDTLDGGLGADRLIGGFGNDTYFVDNGGDAVIEALNGGFDIVVTTLAKYTLANEVENLTFRGAEGKLGVGNALANVITGGSAANSLSGKDGNDTLIGGAGADTLSGDAGADVMIGGNGDDSYYVADADDRIIEATDGGTDIVYTSVAYTLGGTVENLTITNAAGTKGTGNALDNRMTGAGGGDQLFGLDGKDTIYGRAGADTLDGGNGDDLLSGDDGDDLLIGGAGADMLIGSTGNDTLMGGAGADRLQGDAGADRYVFAPGDLGSARANTDTIFAFSSAEGDKIDLSAFDALLPKNVAQKFIGGGAFTRKAGEIRVSSYAGYLDVTGDLNGDGVADYSLTVNSKTGTLAATDFIL</sequence>
<accession>A0ABS6BFZ2</accession>
<gene>
    <name evidence="1" type="ORF">KOF26_04925</name>
</gene>
<dbReference type="InterPro" id="IPR001343">
    <property type="entry name" value="Hemolysn_Ca-bd"/>
</dbReference>